<evidence type="ECO:0000256" key="2">
    <source>
        <dbReference type="ARBA" id="ARBA00023002"/>
    </source>
</evidence>
<evidence type="ECO:0000256" key="5">
    <source>
        <dbReference type="SAM" id="MobiDB-lite"/>
    </source>
</evidence>
<dbReference type="Proteomes" id="UP000799772">
    <property type="component" value="Unassembled WGS sequence"/>
</dbReference>
<dbReference type="Pfam" id="PF00389">
    <property type="entry name" value="2-Hacid_dh"/>
    <property type="match status" value="1"/>
</dbReference>
<dbReference type="OrthoDB" id="298012at2759"/>
<keyword evidence="9" id="KW-1185">Reference proteome</keyword>
<gene>
    <name evidence="8" type="ORF">NA57DRAFT_42705</name>
</gene>
<evidence type="ECO:0000259" key="6">
    <source>
        <dbReference type="Pfam" id="PF00389"/>
    </source>
</evidence>
<dbReference type="EMBL" id="ML978129">
    <property type="protein sequence ID" value="KAF2096583.1"/>
    <property type="molecule type" value="Genomic_DNA"/>
</dbReference>
<dbReference type="InterPro" id="IPR050857">
    <property type="entry name" value="D-2-hydroxyacid_DH"/>
</dbReference>
<dbReference type="PROSITE" id="PS00671">
    <property type="entry name" value="D_2_HYDROXYACID_DH_3"/>
    <property type="match status" value="1"/>
</dbReference>
<dbReference type="Gene3D" id="3.40.50.720">
    <property type="entry name" value="NAD(P)-binding Rossmann-like Domain"/>
    <property type="match status" value="2"/>
</dbReference>
<reference evidence="8" key="1">
    <citation type="journal article" date="2020" name="Stud. Mycol.">
        <title>101 Dothideomycetes genomes: a test case for predicting lifestyles and emergence of pathogens.</title>
        <authorList>
            <person name="Haridas S."/>
            <person name="Albert R."/>
            <person name="Binder M."/>
            <person name="Bloem J."/>
            <person name="Labutti K."/>
            <person name="Salamov A."/>
            <person name="Andreopoulos B."/>
            <person name="Baker S."/>
            <person name="Barry K."/>
            <person name="Bills G."/>
            <person name="Bluhm B."/>
            <person name="Cannon C."/>
            <person name="Castanera R."/>
            <person name="Culley D."/>
            <person name="Daum C."/>
            <person name="Ezra D."/>
            <person name="Gonzalez J."/>
            <person name="Henrissat B."/>
            <person name="Kuo A."/>
            <person name="Liang C."/>
            <person name="Lipzen A."/>
            <person name="Lutzoni F."/>
            <person name="Magnuson J."/>
            <person name="Mondo S."/>
            <person name="Nolan M."/>
            <person name="Ohm R."/>
            <person name="Pangilinan J."/>
            <person name="Park H.-J."/>
            <person name="Ramirez L."/>
            <person name="Alfaro M."/>
            <person name="Sun H."/>
            <person name="Tritt A."/>
            <person name="Yoshinaga Y."/>
            <person name="Zwiers L.-H."/>
            <person name="Turgeon B."/>
            <person name="Goodwin S."/>
            <person name="Spatafora J."/>
            <person name="Crous P."/>
            <person name="Grigoriev I."/>
        </authorList>
    </citation>
    <scope>NUCLEOTIDE SEQUENCE</scope>
    <source>
        <strain evidence="8">CBS 133067</strain>
    </source>
</reference>
<dbReference type="GO" id="GO:0016616">
    <property type="term" value="F:oxidoreductase activity, acting on the CH-OH group of donors, NAD or NADP as acceptor"/>
    <property type="evidence" value="ECO:0007669"/>
    <property type="project" value="InterPro"/>
</dbReference>
<dbReference type="InterPro" id="IPR036291">
    <property type="entry name" value="NAD(P)-bd_dom_sf"/>
</dbReference>
<dbReference type="Pfam" id="PF02826">
    <property type="entry name" value="2-Hacid_dh_C"/>
    <property type="match status" value="1"/>
</dbReference>
<name>A0A9P4M479_9PEZI</name>
<evidence type="ECO:0000256" key="4">
    <source>
        <dbReference type="RuleBase" id="RU003719"/>
    </source>
</evidence>
<dbReference type="CDD" id="cd12169">
    <property type="entry name" value="PGDH_like_1"/>
    <property type="match status" value="1"/>
</dbReference>
<evidence type="ECO:0000256" key="3">
    <source>
        <dbReference type="ARBA" id="ARBA00023027"/>
    </source>
</evidence>
<dbReference type="InterPro" id="IPR006140">
    <property type="entry name" value="D-isomer_DH_NAD-bd"/>
</dbReference>
<keyword evidence="2 4" id="KW-0560">Oxidoreductase</keyword>
<feature type="domain" description="D-isomer specific 2-hydroxyacid dehydrogenase NAD-binding" evidence="7">
    <location>
        <begin position="141"/>
        <end position="336"/>
    </location>
</feature>
<organism evidence="8 9">
    <name type="scientific">Rhizodiscina lignyota</name>
    <dbReference type="NCBI Taxonomy" id="1504668"/>
    <lineage>
        <taxon>Eukaryota</taxon>
        <taxon>Fungi</taxon>
        <taxon>Dikarya</taxon>
        <taxon>Ascomycota</taxon>
        <taxon>Pezizomycotina</taxon>
        <taxon>Dothideomycetes</taxon>
        <taxon>Pleosporomycetidae</taxon>
        <taxon>Aulographales</taxon>
        <taxon>Rhizodiscinaceae</taxon>
        <taxon>Rhizodiscina</taxon>
    </lineage>
</organism>
<proteinExistence type="inferred from homology"/>
<protein>
    <submittedName>
        <fullName evidence="8">Glycerate dehydrogenase</fullName>
    </submittedName>
</protein>
<sequence>MPSSGPVQVAILDDYLDVARKHFAQIDPSKASITVFKDSLPPFTHAATSKEDKAALINRLKPFTVIASLRERTAFPRELLEALPNLKVLLATGTQFQTFDLGAMKELGITVATSTGKGRTDRPRIPAPKGGTHHTVQHSWAMILGLASNIARDDLVVKTGGWETELAVGLTGKTLGLVGLGRLGAATARIGVLAWGMKIIAWSENLNQEKADDMAKQMGLPVEDESGEKTFKSVSKEELFKGSDIVSIHYVLSARSIGIIGEKELSAMKKSAFFVNTSRGPLVDEIALLKTVRNGSIRGAALDVFDIEPLPTNSPWRSQDWGQNGSSHVLLTPHMGYVEERTINNWYAEQAENLERYLDGKELLNLL</sequence>
<dbReference type="PANTHER" id="PTHR42789">
    <property type="entry name" value="D-ISOMER SPECIFIC 2-HYDROXYACID DEHYDROGENASE FAMILY PROTEIN (AFU_ORTHOLOGUE AFUA_6G10090)"/>
    <property type="match status" value="1"/>
</dbReference>
<comment type="caution">
    <text evidence="8">The sequence shown here is derived from an EMBL/GenBank/DDBJ whole genome shotgun (WGS) entry which is preliminary data.</text>
</comment>
<comment type="similarity">
    <text evidence="1 4">Belongs to the D-isomer specific 2-hydroxyacid dehydrogenase family.</text>
</comment>
<evidence type="ECO:0000259" key="7">
    <source>
        <dbReference type="Pfam" id="PF02826"/>
    </source>
</evidence>
<evidence type="ECO:0000256" key="1">
    <source>
        <dbReference type="ARBA" id="ARBA00005854"/>
    </source>
</evidence>
<dbReference type="GO" id="GO:0051287">
    <property type="term" value="F:NAD binding"/>
    <property type="evidence" value="ECO:0007669"/>
    <property type="project" value="InterPro"/>
</dbReference>
<keyword evidence="3" id="KW-0520">NAD</keyword>
<evidence type="ECO:0000313" key="9">
    <source>
        <dbReference type="Proteomes" id="UP000799772"/>
    </source>
</evidence>
<dbReference type="SUPFAM" id="SSF52283">
    <property type="entry name" value="Formate/glycerate dehydrogenase catalytic domain-like"/>
    <property type="match status" value="1"/>
</dbReference>
<dbReference type="InterPro" id="IPR006139">
    <property type="entry name" value="D-isomer_2_OHA_DH_cat_dom"/>
</dbReference>
<dbReference type="InterPro" id="IPR029753">
    <property type="entry name" value="D-isomer_DH_CS"/>
</dbReference>
<feature type="region of interest" description="Disordered" evidence="5">
    <location>
        <begin position="114"/>
        <end position="133"/>
    </location>
</feature>
<accession>A0A9P4M479</accession>
<dbReference type="AlphaFoldDB" id="A0A9P4M479"/>
<dbReference type="SUPFAM" id="SSF51735">
    <property type="entry name" value="NAD(P)-binding Rossmann-fold domains"/>
    <property type="match status" value="1"/>
</dbReference>
<dbReference type="PANTHER" id="PTHR42789:SF1">
    <property type="entry name" value="D-ISOMER SPECIFIC 2-HYDROXYACID DEHYDROGENASE FAMILY PROTEIN (AFU_ORTHOLOGUE AFUA_6G10090)"/>
    <property type="match status" value="1"/>
</dbReference>
<feature type="domain" description="D-isomer specific 2-hydroxyacid dehydrogenase catalytic" evidence="6">
    <location>
        <begin position="45"/>
        <end position="114"/>
    </location>
</feature>
<evidence type="ECO:0000313" key="8">
    <source>
        <dbReference type="EMBL" id="KAF2096583.1"/>
    </source>
</evidence>